<accession>A0A8X6YWC7</accession>
<reference evidence="1" key="1">
    <citation type="submission" date="2020-08" db="EMBL/GenBank/DDBJ databases">
        <title>Multicomponent nature underlies the extraordinary mechanical properties of spider dragline silk.</title>
        <authorList>
            <person name="Kono N."/>
            <person name="Nakamura H."/>
            <person name="Mori M."/>
            <person name="Yoshida Y."/>
            <person name="Ohtoshi R."/>
            <person name="Malay A.D."/>
            <person name="Moran D.A.P."/>
            <person name="Tomita M."/>
            <person name="Numata K."/>
            <person name="Arakawa K."/>
        </authorList>
    </citation>
    <scope>NUCLEOTIDE SEQUENCE</scope>
</reference>
<dbReference type="Proteomes" id="UP000886998">
    <property type="component" value="Unassembled WGS sequence"/>
</dbReference>
<proteinExistence type="predicted"/>
<comment type="caution">
    <text evidence="1">The sequence shown here is derived from an EMBL/GenBank/DDBJ whole genome shotgun (WGS) entry which is preliminary data.</text>
</comment>
<dbReference type="AlphaFoldDB" id="A0A8X6YWC7"/>
<gene>
    <name evidence="1" type="ORF">TNIN_96031</name>
</gene>
<sequence>MSYIQKVFQTQTLLRRKTTLRKAILVSTETMTPCLTDGDTRITNRISLFSSVMDDNRDSLVLFDSCALKWEKPFKKDSSEEP</sequence>
<name>A0A8X6YWC7_9ARAC</name>
<evidence type="ECO:0000313" key="2">
    <source>
        <dbReference type="Proteomes" id="UP000886998"/>
    </source>
</evidence>
<keyword evidence="2" id="KW-1185">Reference proteome</keyword>
<dbReference type="EMBL" id="BMAV01022618">
    <property type="protein sequence ID" value="GFY77732.1"/>
    <property type="molecule type" value="Genomic_DNA"/>
</dbReference>
<protein>
    <submittedName>
        <fullName evidence="1">Uncharacterized protein</fullName>
    </submittedName>
</protein>
<evidence type="ECO:0000313" key="1">
    <source>
        <dbReference type="EMBL" id="GFY77732.1"/>
    </source>
</evidence>
<organism evidence="1 2">
    <name type="scientific">Trichonephila inaurata madagascariensis</name>
    <dbReference type="NCBI Taxonomy" id="2747483"/>
    <lineage>
        <taxon>Eukaryota</taxon>
        <taxon>Metazoa</taxon>
        <taxon>Ecdysozoa</taxon>
        <taxon>Arthropoda</taxon>
        <taxon>Chelicerata</taxon>
        <taxon>Arachnida</taxon>
        <taxon>Araneae</taxon>
        <taxon>Araneomorphae</taxon>
        <taxon>Entelegynae</taxon>
        <taxon>Araneoidea</taxon>
        <taxon>Nephilidae</taxon>
        <taxon>Trichonephila</taxon>
        <taxon>Trichonephila inaurata</taxon>
    </lineage>
</organism>